<dbReference type="PANTHER" id="PTHR21013:SF10">
    <property type="entry name" value="ATP SYNTHASE MITOCHONDRIAL F1 COMPLEX ASSEMBLY FACTOR 2"/>
    <property type="match status" value="1"/>
</dbReference>
<name>A0A840SSU9_9RHOB</name>
<dbReference type="EMBL" id="JACHFM010000004">
    <property type="protein sequence ID" value="MBB5223605.1"/>
    <property type="molecule type" value="Genomic_DNA"/>
</dbReference>
<evidence type="ECO:0000256" key="4">
    <source>
        <dbReference type="SAM" id="MobiDB-lite"/>
    </source>
</evidence>
<dbReference type="InterPro" id="IPR042272">
    <property type="entry name" value="ATP12_ATP_synth-F1-assembly_N"/>
</dbReference>
<comment type="similarity">
    <text evidence="1">Belongs to the ATP12 family.</text>
</comment>
<dbReference type="Pfam" id="PF07542">
    <property type="entry name" value="ATP12"/>
    <property type="match status" value="1"/>
</dbReference>
<dbReference type="Gene3D" id="3.30.2180.10">
    <property type="entry name" value="ATP12-like"/>
    <property type="match status" value="1"/>
</dbReference>
<evidence type="ECO:0000256" key="2">
    <source>
        <dbReference type="ARBA" id="ARBA00022946"/>
    </source>
</evidence>
<evidence type="ECO:0000256" key="3">
    <source>
        <dbReference type="ARBA" id="ARBA00023186"/>
    </source>
</evidence>
<comment type="caution">
    <text evidence="5">The sequence shown here is derived from an EMBL/GenBank/DDBJ whole genome shotgun (WGS) entry which is preliminary data.</text>
</comment>
<dbReference type="AlphaFoldDB" id="A0A840SSU9"/>
<dbReference type="Proteomes" id="UP000549457">
    <property type="component" value="Unassembled WGS sequence"/>
</dbReference>
<dbReference type="GO" id="GO:0043461">
    <property type="term" value="P:proton-transporting ATP synthase complex assembly"/>
    <property type="evidence" value="ECO:0007669"/>
    <property type="project" value="InterPro"/>
</dbReference>
<evidence type="ECO:0000256" key="1">
    <source>
        <dbReference type="ARBA" id="ARBA00008231"/>
    </source>
</evidence>
<keyword evidence="6" id="KW-1185">Reference proteome</keyword>
<keyword evidence="3" id="KW-0143">Chaperone</keyword>
<dbReference type="Gene3D" id="1.10.3580.10">
    <property type="entry name" value="ATP12 ATPase"/>
    <property type="match status" value="1"/>
</dbReference>
<protein>
    <submittedName>
        <fullName evidence="5">Chaperone required for assembly of F1-ATPase</fullName>
    </submittedName>
</protein>
<evidence type="ECO:0000313" key="5">
    <source>
        <dbReference type="EMBL" id="MBB5223605.1"/>
    </source>
</evidence>
<dbReference type="InterPro" id="IPR023335">
    <property type="entry name" value="ATP12_ortho_dom_sf"/>
</dbReference>
<dbReference type="RefSeq" id="WP_184152843.1">
    <property type="nucleotide sequence ID" value="NZ_JACHFM010000004.1"/>
</dbReference>
<evidence type="ECO:0000313" key="6">
    <source>
        <dbReference type="Proteomes" id="UP000549457"/>
    </source>
</evidence>
<dbReference type="PANTHER" id="PTHR21013">
    <property type="entry name" value="ATP SYNTHASE MITOCHONDRIAL F1 COMPLEX ASSEMBLY FACTOR 2/ATP12 PROTEIN, MITOCHONDRIAL PRECURSOR"/>
    <property type="match status" value="1"/>
</dbReference>
<dbReference type="SUPFAM" id="SSF160909">
    <property type="entry name" value="ATP12-like"/>
    <property type="match status" value="1"/>
</dbReference>
<keyword evidence="2" id="KW-0809">Transit peptide</keyword>
<sequence length="235" mass="24655">MSLTPQKRFWTEATPRPEPDGFGVSLDTRPLKTPAGATLIVPTEALAAAIAAEWNAIDGAIRPDELHLTRAANSAIDRIAPDPGPVIDAIAEYGGSDLLCYRAAEPEALAERQAAGWDPWLAWSARELHAPLIAVTGIAHQQQPGPSLAALHAATAAYTPFALAGLYGLVSLSGSLILGLAVARGALPAEEAWALARIDETWQAEQWGLDAEAEAMAAAARADFLGSARLLTLLD</sequence>
<accession>A0A840SSU9</accession>
<dbReference type="InterPro" id="IPR011419">
    <property type="entry name" value="ATP12_ATP_synth-F1-assembly"/>
</dbReference>
<gene>
    <name evidence="5" type="ORF">HNP73_003559</name>
</gene>
<organism evidence="5 6">
    <name type="scientific">Amaricoccus macauensis</name>
    <dbReference type="NCBI Taxonomy" id="57001"/>
    <lineage>
        <taxon>Bacteria</taxon>
        <taxon>Pseudomonadati</taxon>
        <taxon>Pseudomonadota</taxon>
        <taxon>Alphaproteobacteria</taxon>
        <taxon>Rhodobacterales</taxon>
        <taxon>Paracoccaceae</taxon>
        <taxon>Amaricoccus</taxon>
    </lineage>
</organism>
<reference evidence="5 6" key="1">
    <citation type="submission" date="2020-08" db="EMBL/GenBank/DDBJ databases">
        <title>Genomic Encyclopedia of Type Strains, Phase IV (KMG-IV): sequencing the most valuable type-strain genomes for metagenomic binning, comparative biology and taxonomic classification.</title>
        <authorList>
            <person name="Goeker M."/>
        </authorList>
    </citation>
    <scope>NUCLEOTIDE SEQUENCE [LARGE SCALE GENOMIC DNA]</scope>
    <source>
        <strain evidence="5 6">DSM 101730</strain>
    </source>
</reference>
<proteinExistence type="inferred from homology"/>
<feature type="region of interest" description="Disordered" evidence="4">
    <location>
        <begin position="1"/>
        <end position="23"/>
    </location>
</feature>